<dbReference type="PANTHER" id="PTHR40658">
    <property type="match status" value="1"/>
</dbReference>
<keyword evidence="2" id="KW-1185">Reference proteome</keyword>
<dbReference type="InterPro" id="IPR034660">
    <property type="entry name" value="DinB/YfiT-like"/>
</dbReference>
<dbReference type="Pfam" id="PF08020">
    <property type="entry name" value="DUF1706"/>
    <property type="match status" value="1"/>
</dbReference>
<dbReference type="InterPro" id="IPR012550">
    <property type="entry name" value="DUF1706"/>
</dbReference>
<dbReference type="KEGG" id="orb:IPMB12_06425"/>
<organism evidence="1 2">
    <name type="scientific">Zophobihabitans entericus</name>
    <dbReference type="NCBI Taxonomy" id="1635327"/>
    <lineage>
        <taxon>Bacteria</taxon>
        <taxon>Pseudomonadati</taxon>
        <taxon>Pseudomonadota</taxon>
        <taxon>Gammaproteobacteria</taxon>
        <taxon>Orbales</taxon>
        <taxon>Orbaceae</taxon>
        <taxon>Zophobihabitans</taxon>
    </lineage>
</organism>
<dbReference type="InParanoid" id="A0A6G9IAV2"/>
<sequence>MPRPTTKDELLTLSTHNFELLFKLIDSVPAEKQMAEFPFEDRDRNIRDVLCHLYEWHLMMLGWYKTGMSGSKPVTPAEGYTWQTIPALNLVIWQKYQNTSLPDAIKLLNSSHQQVMKLIKKHSNDELFTKKYYPWTGTTSLGAYLISSTSSHYDWAIKKIKKYVKTLKD</sequence>
<name>A0A6G9IAV2_9GAMM</name>
<dbReference type="EMBL" id="CP050253">
    <property type="protein sequence ID" value="QIQ21356.1"/>
    <property type="molecule type" value="Genomic_DNA"/>
</dbReference>
<dbReference type="RefSeq" id="WP_166916087.1">
    <property type="nucleotide sequence ID" value="NZ_CP050253.1"/>
</dbReference>
<proteinExistence type="predicted"/>
<evidence type="ECO:0000313" key="2">
    <source>
        <dbReference type="Proteomes" id="UP000501168"/>
    </source>
</evidence>
<dbReference type="PANTHER" id="PTHR40658:SF4">
    <property type="entry name" value="HYPOTHETICAL CYTOSOLIC PROTEIN"/>
    <property type="match status" value="1"/>
</dbReference>
<accession>A0A6G9IAV2</accession>
<gene>
    <name evidence="1" type="ORF">IPMB12_06425</name>
</gene>
<reference evidence="1 2" key="1">
    <citation type="submission" date="2020-03" db="EMBL/GenBank/DDBJ databases">
        <title>Complete genome sequence of Orbus sp. IPMB12 (BCRC 80908).</title>
        <authorList>
            <person name="Lo W.-S."/>
            <person name="Chang T.-H."/>
            <person name="Kuo C.-H."/>
        </authorList>
    </citation>
    <scope>NUCLEOTIDE SEQUENCE [LARGE SCALE GENOMIC DNA]</scope>
    <source>
        <strain evidence="1 2">IPMB12</strain>
    </source>
</reference>
<dbReference type="SUPFAM" id="SSF109854">
    <property type="entry name" value="DinB/YfiT-like putative metalloenzymes"/>
    <property type="match status" value="1"/>
</dbReference>
<protein>
    <submittedName>
        <fullName evidence="1">ClbS/DfsB family four-helix bundle protein</fullName>
    </submittedName>
</protein>
<dbReference type="PIRSF" id="PIRSF031551">
    <property type="entry name" value="DUF1706"/>
    <property type="match status" value="1"/>
</dbReference>
<dbReference type="AlphaFoldDB" id="A0A6G9IAV2"/>
<evidence type="ECO:0000313" key="1">
    <source>
        <dbReference type="EMBL" id="QIQ21356.1"/>
    </source>
</evidence>
<dbReference type="Proteomes" id="UP000501168">
    <property type="component" value="Chromosome"/>
</dbReference>
<dbReference type="Gene3D" id="1.20.120.450">
    <property type="entry name" value="dinb family like domain"/>
    <property type="match status" value="1"/>
</dbReference>